<reference evidence="1" key="1">
    <citation type="journal article" date="2019" name="Sci. Rep.">
        <title>Draft genome of Tanacetum cinerariifolium, the natural source of mosquito coil.</title>
        <authorList>
            <person name="Yamashiro T."/>
            <person name="Shiraishi A."/>
            <person name="Satake H."/>
            <person name="Nakayama K."/>
        </authorList>
    </citation>
    <scope>NUCLEOTIDE SEQUENCE</scope>
</reference>
<gene>
    <name evidence="1" type="ORF">Tci_036089</name>
</gene>
<protein>
    <submittedName>
        <fullName evidence="1">Uncharacterized protein</fullName>
    </submittedName>
</protein>
<evidence type="ECO:0000313" key="1">
    <source>
        <dbReference type="EMBL" id="GEU64111.1"/>
    </source>
</evidence>
<comment type="caution">
    <text evidence="1">The sequence shown here is derived from an EMBL/GenBank/DDBJ whole genome shotgun (WGS) entry which is preliminary data.</text>
</comment>
<organism evidence="1">
    <name type="scientific">Tanacetum cinerariifolium</name>
    <name type="common">Dalmatian daisy</name>
    <name type="synonym">Chrysanthemum cinerariifolium</name>
    <dbReference type="NCBI Taxonomy" id="118510"/>
    <lineage>
        <taxon>Eukaryota</taxon>
        <taxon>Viridiplantae</taxon>
        <taxon>Streptophyta</taxon>
        <taxon>Embryophyta</taxon>
        <taxon>Tracheophyta</taxon>
        <taxon>Spermatophyta</taxon>
        <taxon>Magnoliopsida</taxon>
        <taxon>eudicotyledons</taxon>
        <taxon>Gunneridae</taxon>
        <taxon>Pentapetalae</taxon>
        <taxon>asterids</taxon>
        <taxon>campanulids</taxon>
        <taxon>Asterales</taxon>
        <taxon>Asteraceae</taxon>
        <taxon>Asteroideae</taxon>
        <taxon>Anthemideae</taxon>
        <taxon>Anthemidinae</taxon>
        <taxon>Tanacetum</taxon>
    </lineage>
</organism>
<proteinExistence type="predicted"/>
<accession>A0A6L2LQM2</accession>
<name>A0A6L2LQM2_TANCI</name>
<sequence>MDDPNITLEEYIILEEEKAQRQGRTFDWQTARYDKIEYYENKDDSFTNLEIEYLTMVFDDISDVAFSHEPTVDRYDEGIVHSYEQRLEMIWDRLVNRVHVLDFTRLIDGEMAEHWFKAYWSGSERVILDKGDLRDYWVEISSDRDFLGLAPSYVHIKDPVRRLCHRMIACSIFGQGQGAERITGVVLFYLQTMDCRTANVPYLLAQYLFHHAKGRKSGARLSGGHFIGHLAIQAHAQAPQPPPPAPQPRTMSLRIDRLEEEVREMQQIIVGLRGVVKSSITEQTIVSTWMISCMTHLMDASGQTYQAFDGTLVGSS</sequence>
<dbReference type="AlphaFoldDB" id="A0A6L2LQM2"/>
<dbReference type="EMBL" id="BKCJ010004966">
    <property type="protein sequence ID" value="GEU64111.1"/>
    <property type="molecule type" value="Genomic_DNA"/>
</dbReference>